<protein>
    <submittedName>
        <fullName evidence="7">FtsW/RodA/SpoVE family cell cycle protein</fullName>
    </submittedName>
</protein>
<keyword evidence="3" id="KW-0133">Cell shape</keyword>
<feature type="transmembrane region" description="Helical" evidence="6">
    <location>
        <begin position="348"/>
        <end position="365"/>
    </location>
</feature>
<dbReference type="PANTHER" id="PTHR30474:SF3">
    <property type="entry name" value="PEPTIDOGLYCAN GLYCOSYLTRANSFERASE RODA"/>
    <property type="match status" value="1"/>
</dbReference>
<keyword evidence="5 6" id="KW-0472">Membrane</keyword>
<gene>
    <name evidence="7" type="ORF">brsh051_15090</name>
</gene>
<evidence type="ECO:0000313" key="7">
    <source>
        <dbReference type="EMBL" id="BEH02228.1"/>
    </source>
</evidence>
<accession>A0AAN0KG00</accession>
<feature type="transmembrane region" description="Helical" evidence="6">
    <location>
        <begin position="75"/>
        <end position="95"/>
    </location>
</feature>
<feature type="transmembrane region" description="Helical" evidence="6">
    <location>
        <begin position="50"/>
        <end position="68"/>
    </location>
</feature>
<sequence length="469" mass="50644">MMSTPNSQPVVIYRKRRNAELALCLLAAAFGIGGYLITHLNRDAALPSNWIAVSAIWLAICIAAHLVVRLKLPYADPVILPCVLALNGLGLAMIHRLDMSFDPSPNAATMQLIWTAIGVALFAVTLFYLRDYRVLQGFSYILFIVGMILLLLPLLPFLSSPNNAANGSQIWIQIAGYSFQPAEIAKIVLTLAFASYLTENRDLLQLAGRRVFGFQMPRMRDLIPVGVMWAAAVVVLIFQNDLGTSLLFFGLFVMMLFVATSQVRWVIIGVSAFAVAAYVIGQLAPHVATRVSSWLDPFSNYEANYQIITAQFGMAWGGLFGRGWGQGRPGLTPVASSDFISAAIGEELGLVGLVAVILIYLLMVARGLRAALTSTVIFGKLLASGFSFIFALQIFAIIGGVTRLLPLTGLTTPFMSQGGSSLVANWLIVAILLLISHQARRPQVATVPATVANLADDETSLINLNEGTA</sequence>
<reference evidence="7" key="1">
    <citation type="journal article" date="2024" name="Int. J. Syst. Evol. Microbiol.">
        <title>Brooklawnia propionicigenes sp. nov., a facultatively anaerobic, propionate-producing bacterium isolated from a methanogenic reactor treating waste from cattle farms.</title>
        <authorList>
            <person name="Akita Y."/>
            <person name="Ueki A."/>
            <person name="Tonouchi A."/>
            <person name="Sugawara Y."/>
            <person name="Honma S."/>
            <person name="Kaku N."/>
            <person name="Ueki K."/>
        </authorList>
    </citation>
    <scope>NUCLEOTIDE SEQUENCE</scope>
    <source>
        <strain evidence="7">SH051</strain>
    </source>
</reference>
<name>A0AAN0KG00_9ACTN</name>
<dbReference type="Proteomes" id="UP001431656">
    <property type="component" value="Chromosome"/>
</dbReference>
<feature type="transmembrane region" description="Helical" evidence="6">
    <location>
        <begin position="140"/>
        <end position="158"/>
    </location>
</feature>
<dbReference type="GO" id="GO:0008360">
    <property type="term" value="P:regulation of cell shape"/>
    <property type="evidence" value="ECO:0007669"/>
    <property type="project" value="UniProtKB-KW"/>
</dbReference>
<keyword evidence="4 6" id="KW-1133">Transmembrane helix</keyword>
<dbReference type="GO" id="GO:0051301">
    <property type="term" value="P:cell division"/>
    <property type="evidence" value="ECO:0007669"/>
    <property type="project" value="InterPro"/>
</dbReference>
<feature type="transmembrane region" description="Helical" evidence="6">
    <location>
        <begin position="219"/>
        <end position="238"/>
    </location>
</feature>
<feature type="transmembrane region" description="Helical" evidence="6">
    <location>
        <begin position="244"/>
        <end position="260"/>
    </location>
</feature>
<evidence type="ECO:0000256" key="4">
    <source>
        <dbReference type="ARBA" id="ARBA00022989"/>
    </source>
</evidence>
<evidence type="ECO:0000256" key="2">
    <source>
        <dbReference type="ARBA" id="ARBA00022692"/>
    </source>
</evidence>
<evidence type="ECO:0000256" key="1">
    <source>
        <dbReference type="ARBA" id="ARBA00004141"/>
    </source>
</evidence>
<keyword evidence="8" id="KW-1185">Reference proteome</keyword>
<evidence type="ECO:0000313" key="8">
    <source>
        <dbReference type="Proteomes" id="UP001431656"/>
    </source>
</evidence>
<feature type="transmembrane region" description="Helical" evidence="6">
    <location>
        <begin position="107"/>
        <end position="128"/>
    </location>
</feature>
<dbReference type="EMBL" id="AP028056">
    <property type="protein sequence ID" value="BEH02228.1"/>
    <property type="molecule type" value="Genomic_DNA"/>
</dbReference>
<feature type="transmembrane region" description="Helical" evidence="6">
    <location>
        <begin position="414"/>
        <end position="435"/>
    </location>
</feature>
<evidence type="ECO:0000256" key="3">
    <source>
        <dbReference type="ARBA" id="ARBA00022960"/>
    </source>
</evidence>
<dbReference type="PANTHER" id="PTHR30474">
    <property type="entry name" value="CELL CYCLE PROTEIN"/>
    <property type="match status" value="1"/>
</dbReference>
<organism evidence="7 8">
    <name type="scientific">Brooklawnia propionicigenes</name>
    <dbReference type="NCBI Taxonomy" id="3041175"/>
    <lineage>
        <taxon>Bacteria</taxon>
        <taxon>Bacillati</taxon>
        <taxon>Actinomycetota</taxon>
        <taxon>Actinomycetes</taxon>
        <taxon>Propionibacteriales</taxon>
        <taxon>Propionibacteriaceae</taxon>
        <taxon>Brooklawnia</taxon>
    </lineage>
</organism>
<feature type="transmembrane region" description="Helical" evidence="6">
    <location>
        <begin position="377"/>
        <end position="402"/>
    </location>
</feature>
<dbReference type="KEGG" id="broo:brsh051_15090"/>
<dbReference type="GO" id="GO:0005886">
    <property type="term" value="C:plasma membrane"/>
    <property type="evidence" value="ECO:0007669"/>
    <property type="project" value="TreeGrafter"/>
</dbReference>
<dbReference type="AlphaFoldDB" id="A0AAN0KG00"/>
<comment type="subcellular location">
    <subcellularLocation>
        <location evidence="1">Membrane</location>
        <topology evidence="1">Multi-pass membrane protein</topology>
    </subcellularLocation>
</comment>
<dbReference type="GO" id="GO:0032153">
    <property type="term" value="C:cell division site"/>
    <property type="evidence" value="ECO:0007669"/>
    <property type="project" value="TreeGrafter"/>
</dbReference>
<dbReference type="GO" id="GO:0015648">
    <property type="term" value="F:lipid-linked peptidoglycan transporter activity"/>
    <property type="evidence" value="ECO:0007669"/>
    <property type="project" value="TreeGrafter"/>
</dbReference>
<feature type="transmembrane region" description="Helical" evidence="6">
    <location>
        <begin position="21"/>
        <end position="38"/>
    </location>
</feature>
<dbReference type="Pfam" id="PF01098">
    <property type="entry name" value="FTSW_RODA_SPOVE"/>
    <property type="match status" value="1"/>
</dbReference>
<evidence type="ECO:0000256" key="6">
    <source>
        <dbReference type="SAM" id="Phobius"/>
    </source>
</evidence>
<dbReference type="InterPro" id="IPR001182">
    <property type="entry name" value="FtsW/RodA"/>
</dbReference>
<keyword evidence="2 6" id="KW-0812">Transmembrane</keyword>
<evidence type="ECO:0000256" key="5">
    <source>
        <dbReference type="ARBA" id="ARBA00023136"/>
    </source>
</evidence>
<proteinExistence type="predicted"/>